<keyword evidence="2" id="KW-1185">Reference proteome</keyword>
<dbReference type="FunFam" id="2.60.110.10:FF:000001">
    <property type="entry name" value="THAUMATIN-LIKE PROTEIN 1"/>
    <property type="match status" value="1"/>
</dbReference>
<dbReference type="InterPro" id="IPR001938">
    <property type="entry name" value="Thaumatin"/>
</dbReference>
<evidence type="ECO:0008006" key="3">
    <source>
        <dbReference type="Google" id="ProtNLM"/>
    </source>
</evidence>
<dbReference type="Pfam" id="PF00314">
    <property type="entry name" value="Thaumatin"/>
    <property type="match status" value="1"/>
</dbReference>
<dbReference type="STRING" id="1504633.A0A2T7DU26"/>
<gene>
    <name evidence="1" type="ORF">GQ55_4G012400</name>
</gene>
<dbReference type="Gene3D" id="2.60.110.10">
    <property type="entry name" value="Thaumatin"/>
    <property type="match status" value="1"/>
</dbReference>
<sequence length="357" mass="36248">MFLGPSDVPLNLIAPVRSSLVALPRHVMHQQTKVLHLCFVLWFSSMGGLVPLLSLLCCLTFLLQEAAPATFTITNSCDYTVWPGILSNAGAPPPSTTGFALPPGQSLAVTVASVWSGRIWGRTLCSTDSSGTFSCATADCGSGAAECSGRGAAPPATLAEFTLAGGTGGDDFYDVSLVDGFNVPMLVAPDAPAPAPANGSCQATGCPADVNRACPAELRVAAPPPAAATAAVACRSACEAFAEAEYCCSGAYGSPAACAPTPYSRFFKAACPAAYSYAYDDATSTFTCAAAGGGYDVVFCPGTSRLKSGGNPEAAGLPPSNPTMEFSGDAGSSLVTSRNTVVALLMAIVSLTSMRWC</sequence>
<name>A0A2T7DU26_9POAL</name>
<dbReference type="Proteomes" id="UP000244336">
    <property type="component" value="Chromosome 4"/>
</dbReference>
<dbReference type="Gramene" id="PUZ59083">
    <property type="protein sequence ID" value="PUZ59083"/>
    <property type="gene ID" value="GQ55_4G012400"/>
</dbReference>
<dbReference type="AlphaFoldDB" id="A0A2T7DU26"/>
<dbReference type="PROSITE" id="PS51367">
    <property type="entry name" value="THAUMATIN_2"/>
    <property type="match status" value="1"/>
</dbReference>
<dbReference type="PANTHER" id="PTHR31048">
    <property type="entry name" value="OS03G0233200 PROTEIN"/>
    <property type="match status" value="1"/>
</dbReference>
<organism evidence="1 2">
    <name type="scientific">Panicum hallii var. hallii</name>
    <dbReference type="NCBI Taxonomy" id="1504633"/>
    <lineage>
        <taxon>Eukaryota</taxon>
        <taxon>Viridiplantae</taxon>
        <taxon>Streptophyta</taxon>
        <taxon>Embryophyta</taxon>
        <taxon>Tracheophyta</taxon>
        <taxon>Spermatophyta</taxon>
        <taxon>Magnoliopsida</taxon>
        <taxon>Liliopsida</taxon>
        <taxon>Poales</taxon>
        <taxon>Poaceae</taxon>
        <taxon>PACMAD clade</taxon>
        <taxon>Panicoideae</taxon>
        <taxon>Panicodae</taxon>
        <taxon>Paniceae</taxon>
        <taxon>Panicinae</taxon>
        <taxon>Panicum</taxon>
        <taxon>Panicum sect. Panicum</taxon>
    </lineage>
</organism>
<proteinExistence type="predicted"/>
<dbReference type="PROSITE" id="PS00316">
    <property type="entry name" value="THAUMATIN_1"/>
    <property type="match status" value="1"/>
</dbReference>
<dbReference type="OrthoDB" id="430315at2759"/>
<dbReference type="EMBL" id="CM009752">
    <property type="protein sequence ID" value="PUZ59083.1"/>
    <property type="molecule type" value="Genomic_DNA"/>
</dbReference>
<dbReference type="PRINTS" id="PR00347">
    <property type="entry name" value="THAUMATIN"/>
</dbReference>
<evidence type="ECO:0000313" key="1">
    <source>
        <dbReference type="EMBL" id="PUZ59082.1"/>
    </source>
</evidence>
<dbReference type="SMART" id="SM00205">
    <property type="entry name" value="THN"/>
    <property type="match status" value="1"/>
</dbReference>
<reference evidence="1 2" key="1">
    <citation type="submission" date="2018-04" db="EMBL/GenBank/DDBJ databases">
        <title>WGS assembly of Panicum hallii var. hallii HAL2.</title>
        <authorList>
            <person name="Lovell J."/>
            <person name="Jenkins J."/>
            <person name="Lowry D."/>
            <person name="Mamidi S."/>
            <person name="Sreedasyam A."/>
            <person name="Weng X."/>
            <person name="Barry K."/>
            <person name="Bonette J."/>
            <person name="Campitelli B."/>
            <person name="Daum C."/>
            <person name="Gordon S."/>
            <person name="Gould B."/>
            <person name="Lipzen A."/>
            <person name="MacQueen A."/>
            <person name="Palacio-Mejia J."/>
            <person name="Plott C."/>
            <person name="Shakirov E."/>
            <person name="Shu S."/>
            <person name="Yoshinaga Y."/>
            <person name="Zane M."/>
            <person name="Rokhsar D."/>
            <person name="Grimwood J."/>
            <person name="Schmutz J."/>
            <person name="Juenger T."/>
        </authorList>
    </citation>
    <scope>NUCLEOTIDE SEQUENCE [LARGE SCALE GENOMIC DNA]</scope>
    <source>
        <strain evidence="2">cv. HAL2</strain>
        <strain evidence="1">HAL2</strain>
    </source>
</reference>
<dbReference type="InterPro" id="IPR037176">
    <property type="entry name" value="Osmotin/thaumatin-like_sf"/>
</dbReference>
<accession>A0A2T7DU26</accession>
<evidence type="ECO:0000313" key="2">
    <source>
        <dbReference type="Proteomes" id="UP000244336"/>
    </source>
</evidence>
<dbReference type="CDD" id="cd09218">
    <property type="entry name" value="TLP-PA"/>
    <property type="match status" value="1"/>
</dbReference>
<protein>
    <recommendedName>
        <fullName evidence="3">Thaumatin-like protein 1</fullName>
    </recommendedName>
</protein>
<dbReference type="InterPro" id="IPR017949">
    <property type="entry name" value="Thaumatin_CS"/>
</dbReference>
<dbReference type="Gramene" id="PUZ59082">
    <property type="protein sequence ID" value="PUZ59082"/>
    <property type="gene ID" value="GQ55_4G012400"/>
</dbReference>
<dbReference type="EMBL" id="CM009752">
    <property type="protein sequence ID" value="PUZ59082.1"/>
    <property type="molecule type" value="Genomic_DNA"/>
</dbReference>
<dbReference type="SUPFAM" id="SSF49870">
    <property type="entry name" value="Osmotin, thaumatin-like protein"/>
    <property type="match status" value="1"/>
</dbReference>